<dbReference type="OrthoDB" id="10606147at2759"/>
<organism evidence="2 3">
    <name type="scientific">Teratosphaeria destructans</name>
    <dbReference type="NCBI Taxonomy" id="418781"/>
    <lineage>
        <taxon>Eukaryota</taxon>
        <taxon>Fungi</taxon>
        <taxon>Dikarya</taxon>
        <taxon>Ascomycota</taxon>
        <taxon>Pezizomycotina</taxon>
        <taxon>Dothideomycetes</taxon>
        <taxon>Dothideomycetidae</taxon>
        <taxon>Mycosphaerellales</taxon>
        <taxon>Teratosphaeriaceae</taxon>
        <taxon>Teratosphaeria</taxon>
    </lineage>
</organism>
<reference evidence="2 3" key="1">
    <citation type="journal article" date="2018" name="IMA Fungus">
        <title>IMA Genome-F 10: Nine draft genome sequences of Claviceps purpurea s.lat., including C. arundinis, C. humidiphila, and C. cf. spartinae, pseudomolecules for the pitch canker pathogen Fusarium circinatum, draft genome of Davidsoniella eucalypti, Grosmannia galeiformis, Quambalaria eucalypti, and Teratosphaeria destructans.</title>
        <authorList>
            <person name="Wingfield B.D."/>
            <person name="Liu M."/>
            <person name="Nguyen H.D."/>
            <person name="Lane F.A."/>
            <person name="Morgan S.W."/>
            <person name="De Vos L."/>
            <person name="Wilken P.M."/>
            <person name="Duong T.A."/>
            <person name="Aylward J."/>
            <person name="Coetzee M.P."/>
            <person name="Dadej K."/>
            <person name="De Beer Z.W."/>
            <person name="Findlay W."/>
            <person name="Havenga M."/>
            <person name="Kolarik M."/>
            <person name="Menzies J.G."/>
            <person name="Naidoo K."/>
            <person name="Pochopski O."/>
            <person name="Shoukouhi P."/>
            <person name="Santana Q.C."/>
            <person name="Seifert K.A."/>
            <person name="Soal N."/>
            <person name="Steenkamp E.T."/>
            <person name="Tatham C.T."/>
            <person name="van der Nest M.A."/>
            <person name="Wingfield M.J."/>
        </authorList>
    </citation>
    <scope>NUCLEOTIDE SEQUENCE [LARGE SCALE GENOMIC DNA]</scope>
    <source>
        <strain evidence="2">CMW44962</strain>
    </source>
</reference>
<proteinExistence type="predicted"/>
<reference evidence="2 3" key="2">
    <citation type="journal article" date="2021" name="Curr. Genet.">
        <title>Genetic response to nitrogen starvation in the aggressive Eucalyptus foliar pathogen Teratosphaeria destructans.</title>
        <authorList>
            <person name="Havenga M."/>
            <person name="Wingfield B.D."/>
            <person name="Wingfield M.J."/>
            <person name="Dreyer L.L."/>
            <person name="Roets F."/>
            <person name="Aylward J."/>
        </authorList>
    </citation>
    <scope>NUCLEOTIDE SEQUENCE [LARGE SCALE GENOMIC DNA]</scope>
    <source>
        <strain evidence="2">CMW44962</strain>
    </source>
</reference>
<sequence>MFQAVAQSGAVASGNGVSSSNSNALAGGLEKYPCGNPIPGACSGGLPPVYYPPFSVPQQADPKCPQTVVADPHPPTTVVSSNNCNAVSVVSFSTWEILS</sequence>
<name>A0A9W7SYS1_9PEZI</name>
<feature type="region of interest" description="Disordered" evidence="1">
    <location>
        <begin position="1"/>
        <end position="22"/>
    </location>
</feature>
<dbReference type="Proteomes" id="UP001138500">
    <property type="component" value="Unassembled WGS sequence"/>
</dbReference>
<dbReference type="AlphaFoldDB" id="A0A9W7SYS1"/>
<evidence type="ECO:0000313" key="2">
    <source>
        <dbReference type="EMBL" id="KAH9843378.1"/>
    </source>
</evidence>
<gene>
    <name evidence="2" type="ORF">Tdes44962_MAKER07448</name>
</gene>
<keyword evidence="3" id="KW-1185">Reference proteome</keyword>
<evidence type="ECO:0000313" key="3">
    <source>
        <dbReference type="Proteomes" id="UP001138500"/>
    </source>
</evidence>
<protein>
    <submittedName>
        <fullName evidence="2">Uncharacterized protein</fullName>
    </submittedName>
</protein>
<accession>A0A9W7SYS1</accession>
<comment type="caution">
    <text evidence="2">The sequence shown here is derived from an EMBL/GenBank/DDBJ whole genome shotgun (WGS) entry which is preliminary data.</text>
</comment>
<evidence type="ECO:0000256" key="1">
    <source>
        <dbReference type="SAM" id="MobiDB-lite"/>
    </source>
</evidence>
<dbReference type="EMBL" id="RIBY02000369">
    <property type="protein sequence ID" value="KAH9843378.1"/>
    <property type="molecule type" value="Genomic_DNA"/>
</dbReference>